<dbReference type="PANTHER" id="PTHR30118:SF15">
    <property type="entry name" value="TRANSCRIPTIONAL REGULATORY PROTEIN"/>
    <property type="match status" value="1"/>
</dbReference>
<evidence type="ECO:0000313" key="6">
    <source>
        <dbReference type="EMBL" id="MFC3106407.1"/>
    </source>
</evidence>
<dbReference type="Pfam" id="PF03466">
    <property type="entry name" value="LysR_substrate"/>
    <property type="match status" value="1"/>
</dbReference>
<dbReference type="RefSeq" id="WP_390330482.1">
    <property type="nucleotide sequence ID" value="NZ_JBHRTP010000002.1"/>
</dbReference>
<dbReference type="Proteomes" id="UP001595530">
    <property type="component" value="Unassembled WGS sequence"/>
</dbReference>
<dbReference type="Pfam" id="PF00126">
    <property type="entry name" value="HTH_1"/>
    <property type="match status" value="1"/>
</dbReference>
<dbReference type="SUPFAM" id="SSF46785">
    <property type="entry name" value="Winged helix' DNA-binding domain"/>
    <property type="match status" value="1"/>
</dbReference>
<name>A0ABV7EXX3_9BURK</name>
<dbReference type="InterPro" id="IPR000847">
    <property type="entry name" value="LysR_HTH_N"/>
</dbReference>
<sequence length="300" mass="33619">MDILHLDLKLLVAFEAMLATRNVTSAADAIGLTQPAMSTCLGKLRKVLGDPLFVRTSRGMEPTPFALELSEPIRNALHLIRQTLNRDKHFDAATSTRTFKLIMTDIGERVFLPDLLRRLSTVAPGLNIRTVQLPVKEMREALESGEMDLAVGFIPDLNAGYYQQRLFNRSYVCLIRPDHPVIKDALSLKQYLAASHAIVSAPGTGHDVVERVLTEKGLKRRIALHVTHFLAIPLIVANTDLIVTIPTMLAESYLPAGNIKLLAPPVELPVYSIKQYWHERFHEDAANRWLRGLIYELFGD</sequence>
<evidence type="ECO:0000256" key="2">
    <source>
        <dbReference type="ARBA" id="ARBA00023015"/>
    </source>
</evidence>
<evidence type="ECO:0000256" key="1">
    <source>
        <dbReference type="ARBA" id="ARBA00009437"/>
    </source>
</evidence>
<dbReference type="PRINTS" id="PR00039">
    <property type="entry name" value="HTHLYSR"/>
</dbReference>
<dbReference type="Gene3D" id="1.10.10.10">
    <property type="entry name" value="Winged helix-like DNA-binding domain superfamily/Winged helix DNA-binding domain"/>
    <property type="match status" value="1"/>
</dbReference>
<dbReference type="SUPFAM" id="SSF53850">
    <property type="entry name" value="Periplasmic binding protein-like II"/>
    <property type="match status" value="1"/>
</dbReference>
<keyword evidence="4" id="KW-0804">Transcription</keyword>
<keyword evidence="7" id="KW-1185">Reference proteome</keyword>
<reference evidence="7" key="1">
    <citation type="journal article" date="2019" name="Int. J. Syst. Evol. Microbiol.">
        <title>The Global Catalogue of Microorganisms (GCM) 10K type strain sequencing project: providing services to taxonomists for standard genome sequencing and annotation.</title>
        <authorList>
            <consortium name="The Broad Institute Genomics Platform"/>
            <consortium name="The Broad Institute Genome Sequencing Center for Infectious Disease"/>
            <person name="Wu L."/>
            <person name="Ma J."/>
        </authorList>
    </citation>
    <scope>NUCLEOTIDE SEQUENCE [LARGE SCALE GENOMIC DNA]</scope>
    <source>
        <strain evidence="7">KCTC 42986</strain>
    </source>
</reference>
<keyword evidence="2" id="KW-0805">Transcription regulation</keyword>
<comment type="caution">
    <text evidence="6">The sequence shown here is derived from an EMBL/GenBank/DDBJ whole genome shotgun (WGS) entry which is preliminary data.</text>
</comment>
<gene>
    <name evidence="6" type="ORF">ACFOFO_00250</name>
</gene>
<evidence type="ECO:0000313" key="7">
    <source>
        <dbReference type="Proteomes" id="UP001595530"/>
    </source>
</evidence>
<evidence type="ECO:0000256" key="4">
    <source>
        <dbReference type="ARBA" id="ARBA00023163"/>
    </source>
</evidence>
<evidence type="ECO:0000256" key="3">
    <source>
        <dbReference type="ARBA" id="ARBA00023125"/>
    </source>
</evidence>
<accession>A0ABV7EXX3</accession>
<organism evidence="6 7">
    <name type="scientific">Undibacterium arcticum</name>
    <dbReference type="NCBI Taxonomy" id="1762892"/>
    <lineage>
        <taxon>Bacteria</taxon>
        <taxon>Pseudomonadati</taxon>
        <taxon>Pseudomonadota</taxon>
        <taxon>Betaproteobacteria</taxon>
        <taxon>Burkholderiales</taxon>
        <taxon>Oxalobacteraceae</taxon>
        <taxon>Undibacterium</taxon>
    </lineage>
</organism>
<evidence type="ECO:0000259" key="5">
    <source>
        <dbReference type="PROSITE" id="PS50931"/>
    </source>
</evidence>
<dbReference type="EMBL" id="JBHRTP010000002">
    <property type="protein sequence ID" value="MFC3106407.1"/>
    <property type="molecule type" value="Genomic_DNA"/>
</dbReference>
<dbReference type="CDD" id="cd08459">
    <property type="entry name" value="PBP2_DntR_NahR_LinR_like"/>
    <property type="match status" value="1"/>
</dbReference>
<dbReference type="InterPro" id="IPR005119">
    <property type="entry name" value="LysR_subst-bd"/>
</dbReference>
<dbReference type="InterPro" id="IPR036388">
    <property type="entry name" value="WH-like_DNA-bd_sf"/>
</dbReference>
<dbReference type="Gene3D" id="3.40.190.10">
    <property type="entry name" value="Periplasmic binding protein-like II"/>
    <property type="match status" value="2"/>
</dbReference>
<keyword evidence="3" id="KW-0238">DNA-binding</keyword>
<proteinExistence type="inferred from homology"/>
<dbReference type="InterPro" id="IPR050389">
    <property type="entry name" value="LysR-type_TF"/>
</dbReference>
<dbReference type="PANTHER" id="PTHR30118">
    <property type="entry name" value="HTH-TYPE TRANSCRIPTIONAL REGULATOR LEUO-RELATED"/>
    <property type="match status" value="1"/>
</dbReference>
<dbReference type="InterPro" id="IPR036390">
    <property type="entry name" value="WH_DNA-bd_sf"/>
</dbReference>
<comment type="similarity">
    <text evidence="1">Belongs to the LysR transcriptional regulatory family.</text>
</comment>
<dbReference type="PROSITE" id="PS50931">
    <property type="entry name" value="HTH_LYSR"/>
    <property type="match status" value="1"/>
</dbReference>
<feature type="domain" description="HTH lysR-type" evidence="5">
    <location>
        <begin position="6"/>
        <end position="63"/>
    </location>
</feature>
<protein>
    <submittedName>
        <fullName evidence="6">LysR family transcriptional regulator</fullName>
    </submittedName>
</protein>